<organism evidence="4">
    <name type="scientific">Phaeodactylum tricornutum</name>
    <name type="common">Diatom</name>
    <dbReference type="NCBI Taxonomy" id="2850"/>
    <lineage>
        <taxon>Eukaryota</taxon>
        <taxon>Sar</taxon>
        <taxon>Stramenopiles</taxon>
        <taxon>Ochrophyta</taxon>
        <taxon>Bacillariophyta</taxon>
        <taxon>Bacillariophyceae</taxon>
        <taxon>Bacillariophycidae</taxon>
        <taxon>Naviculales</taxon>
        <taxon>Phaeodactylaceae</taxon>
        <taxon>Phaeodactylum</taxon>
    </lineage>
</organism>
<dbReference type="AlphaFoldDB" id="A0A8J9X6M1"/>
<feature type="region of interest" description="Disordered" evidence="1">
    <location>
        <begin position="353"/>
        <end position="375"/>
    </location>
</feature>
<name>A0A8J9X6M1_PHATR</name>
<dbReference type="Pfam" id="PF00106">
    <property type="entry name" value="adh_short"/>
    <property type="match status" value="1"/>
</dbReference>
<sequence>MLPLSLWNKVFTATAAAAASSVGWWMLDCPPSLYIYDKFRTLSSRPGREGSFHDKNVWIVGASSGIGRELCFQLAASGCTNVIVSSRSTDKLERVASETIRRYPRTTCHVLPLDVCDDTQLQQCLQNLPCPVDLVILNAGSGHLSPALETSPRTVRNMLEQNVVWPMILIPLLLHSDFGVFRTSSSQIFPRIAVTSSVGAVLPLPLSSAYAASKAALNRYLGSLRAERPDIRIDIWCPGPVDTDFHGSQSAANVATLTKGTLADESVSSASVSRSRLKMPVARCVSLMLSSLLQTSRREVWIVPQPTLTVLYLQGLFPGLVDWMLSLIGPKRVALWRAGLDLYDPASWTGRRPTASLGTSSQNKNENNESDSTTR</sequence>
<dbReference type="InterPro" id="IPR036291">
    <property type="entry name" value="NAD(P)-bd_dom_sf"/>
</dbReference>
<feature type="domain" description="Ketoreductase" evidence="3">
    <location>
        <begin position="55"/>
        <end position="244"/>
    </location>
</feature>
<evidence type="ECO:0000256" key="2">
    <source>
        <dbReference type="SAM" id="SignalP"/>
    </source>
</evidence>
<evidence type="ECO:0000256" key="1">
    <source>
        <dbReference type="SAM" id="MobiDB-lite"/>
    </source>
</evidence>
<proteinExistence type="predicted"/>
<dbReference type="PANTHER" id="PTHR44269">
    <property type="entry name" value="DEHYDROGENASE/REDUCTASE SDR FAMILY MEMBER 7-RELATED"/>
    <property type="match status" value="1"/>
</dbReference>
<dbReference type="InterPro" id="IPR053011">
    <property type="entry name" value="SDR_family_member_7"/>
</dbReference>
<feature type="compositionally biased region" description="Polar residues" evidence="1">
    <location>
        <begin position="356"/>
        <end position="375"/>
    </location>
</feature>
<dbReference type="InterPro" id="IPR057326">
    <property type="entry name" value="KR_dom"/>
</dbReference>
<evidence type="ECO:0000259" key="3">
    <source>
        <dbReference type="SMART" id="SM00822"/>
    </source>
</evidence>
<accession>A0A8J9X6M1</accession>
<dbReference type="PRINTS" id="PR00081">
    <property type="entry name" value="GDHRDH"/>
</dbReference>
<gene>
    <name evidence="4" type="ORF">PTTT1_LOCUS32395</name>
</gene>
<dbReference type="InterPro" id="IPR002347">
    <property type="entry name" value="SDR_fam"/>
</dbReference>
<dbReference type="InterPro" id="IPR020904">
    <property type="entry name" value="Sc_DH/Rdtase_CS"/>
</dbReference>
<protein>
    <recommendedName>
        <fullName evidence="3">Ketoreductase domain-containing protein</fullName>
    </recommendedName>
</protein>
<dbReference type="Proteomes" id="UP000836788">
    <property type="component" value="Chromosome 22"/>
</dbReference>
<reference evidence="4" key="1">
    <citation type="submission" date="2022-02" db="EMBL/GenBank/DDBJ databases">
        <authorList>
            <person name="Giguere J D."/>
        </authorList>
    </citation>
    <scope>NUCLEOTIDE SEQUENCE</scope>
    <source>
        <strain evidence="4">CCAP 1055/1</strain>
    </source>
</reference>
<evidence type="ECO:0000313" key="4">
    <source>
        <dbReference type="EMBL" id="CAG9286458.1"/>
    </source>
</evidence>
<dbReference type="EMBL" id="OU594963">
    <property type="protein sequence ID" value="CAG9286458.1"/>
    <property type="molecule type" value="Genomic_DNA"/>
</dbReference>
<dbReference type="PROSITE" id="PS00061">
    <property type="entry name" value="ADH_SHORT"/>
    <property type="match status" value="1"/>
</dbReference>
<dbReference type="SMART" id="SM00822">
    <property type="entry name" value="PKS_KR"/>
    <property type="match status" value="1"/>
</dbReference>
<keyword evidence="2" id="KW-0732">Signal</keyword>
<feature type="signal peptide" evidence="2">
    <location>
        <begin position="1"/>
        <end position="18"/>
    </location>
</feature>
<dbReference type="Gene3D" id="3.40.50.720">
    <property type="entry name" value="NAD(P)-binding Rossmann-like Domain"/>
    <property type="match status" value="1"/>
</dbReference>
<dbReference type="PANTHER" id="PTHR44269:SF2">
    <property type="entry name" value="DEHYDROGENASE_REDUCTASE SDR FAMILY MEMBER 7"/>
    <property type="match status" value="1"/>
</dbReference>
<feature type="chain" id="PRO_5035475923" description="Ketoreductase domain-containing protein" evidence="2">
    <location>
        <begin position="19"/>
        <end position="375"/>
    </location>
</feature>
<dbReference type="SUPFAM" id="SSF51735">
    <property type="entry name" value="NAD(P)-binding Rossmann-fold domains"/>
    <property type="match status" value="1"/>
</dbReference>